<feature type="transmembrane region" description="Helical" evidence="7">
    <location>
        <begin position="170"/>
        <end position="191"/>
    </location>
</feature>
<feature type="region of interest" description="Disordered" evidence="6">
    <location>
        <begin position="1"/>
        <end position="23"/>
    </location>
</feature>
<accession>A0AAD6MXW6</accession>
<comment type="similarity">
    <text evidence="2">Belongs to the acetate uptake transporter (AceTr) (TC 2.A.96) family.</text>
</comment>
<reference evidence="8" key="1">
    <citation type="journal article" date="2023" name="IMA Fungus">
        <title>Comparative genomic study of the Penicillium genus elucidates a diverse pangenome and 15 lateral gene transfer events.</title>
        <authorList>
            <person name="Petersen C."/>
            <person name="Sorensen T."/>
            <person name="Nielsen M.R."/>
            <person name="Sondergaard T.E."/>
            <person name="Sorensen J.L."/>
            <person name="Fitzpatrick D.A."/>
            <person name="Frisvad J.C."/>
            <person name="Nielsen K.L."/>
        </authorList>
    </citation>
    <scope>NUCLEOTIDE SEQUENCE</scope>
    <source>
        <strain evidence="8">IBT 17514</strain>
    </source>
</reference>
<keyword evidence="4 7" id="KW-1133">Transmembrane helix</keyword>
<comment type="subcellular location">
    <subcellularLocation>
        <location evidence="1">Membrane</location>
        <topology evidence="1">Multi-pass membrane protein</topology>
    </subcellularLocation>
</comment>
<dbReference type="PANTHER" id="PTHR31123">
    <property type="entry name" value="ACCUMULATION OF DYADS PROTEIN 2-RELATED"/>
    <property type="match status" value="1"/>
</dbReference>
<sequence>MGNKIMDDEAGRGSSKSSQSDAGMPALVQVPTSVTLTAEQFEKLYLSPMMHRQPTLAKNLGNPTPLGIGAFVLTATPLSCCLMAWRGAGGAGAAFSGVLILLGGLLLVLSSILEFILGNTFSSVVFGHLGGFCLAFGASMTPAFNAGAPYSSTGTNNLAGLHSPGFANTFVYVVIFLCLILNFSLLAAAYWELGMEDEVLGNRLTKGAGGALFAAAMLGWYLLTAQLLDSVGFPLSLPIGDLSSLWNHIGRQTYPDPEAAPGNSKF</sequence>
<feature type="compositionally biased region" description="Basic and acidic residues" evidence="6">
    <location>
        <begin position="1"/>
        <end position="11"/>
    </location>
</feature>
<dbReference type="GO" id="GO:0015123">
    <property type="term" value="F:acetate transmembrane transporter activity"/>
    <property type="evidence" value="ECO:0007669"/>
    <property type="project" value="TreeGrafter"/>
</dbReference>
<reference evidence="8" key="2">
    <citation type="submission" date="2023-01" db="EMBL/GenBank/DDBJ databases">
        <authorList>
            <person name="Petersen C."/>
        </authorList>
    </citation>
    <scope>NUCLEOTIDE SEQUENCE</scope>
    <source>
        <strain evidence="8">IBT 17514</strain>
    </source>
</reference>
<dbReference type="Proteomes" id="UP001215712">
    <property type="component" value="Unassembled WGS sequence"/>
</dbReference>
<keyword evidence="5 7" id="KW-0472">Membrane</keyword>
<feature type="transmembrane region" description="Helical" evidence="7">
    <location>
        <begin position="91"/>
        <end position="117"/>
    </location>
</feature>
<dbReference type="Pfam" id="PF01184">
    <property type="entry name" value="Gpr1_Fun34_YaaH"/>
    <property type="match status" value="1"/>
</dbReference>
<evidence type="ECO:0000313" key="8">
    <source>
        <dbReference type="EMBL" id="KAJ5732305.1"/>
    </source>
</evidence>
<comment type="caution">
    <text evidence="8">The sequence shown here is derived from an EMBL/GenBank/DDBJ whole genome shotgun (WGS) entry which is preliminary data.</text>
</comment>
<dbReference type="InterPro" id="IPR051633">
    <property type="entry name" value="AceTr"/>
</dbReference>
<evidence type="ECO:0000256" key="6">
    <source>
        <dbReference type="SAM" id="MobiDB-lite"/>
    </source>
</evidence>
<dbReference type="EMBL" id="JAQJAN010000004">
    <property type="protein sequence ID" value="KAJ5732305.1"/>
    <property type="molecule type" value="Genomic_DNA"/>
</dbReference>
<dbReference type="AlphaFoldDB" id="A0AAD6MXW6"/>
<evidence type="ECO:0000256" key="3">
    <source>
        <dbReference type="ARBA" id="ARBA00022692"/>
    </source>
</evidence>
<name>A0AAD6MXW6_9EURO</name>
<protein>
    <submittedName>
        <fullName evidence="8">Uncharacterized protein</fullName>
    </submittedName>
</protein>
<evidence type="ECO:0000256" key="2">
    <source>
        <dbReference type="ARBA" id="ARBA00005587"/>
    </source>
</evidence>
<proteinExistence type="inferred from homology"/>
<organism evidence="8 9">
    <name type="scientific">Penicillium malachiteum</name>
    <dbReference type="NCBI Taxonomy" id="1324776"/>
    <lineage>
        <taxon>Eukaryota</taxon>
        <taxon>Fungi</taxon>
        <taxon>Dikarya</taxon>
        <taxon>Ascomycota</taxon>
        <taxon>Pezizomycotina</taxon>
        <taxon>Eurotiomycetes</taxon>
        <taxon>Eurotiomycetidae</taxon>
        <taxon>Eurotiales</taxon>
        <taxon>Aspergillaceae</taxon>
        <taxon>Penicillium</taxon>
    </lineage>
</organism>
<dbReference type="InterPro" id="IPR000791">
    <property type="entry name" value="Gpr1/Fun34/SatP-like"/>
</dbReference>
<gene>
    <name evidence="8" type="ORF">N7493_003786</name>
</gene>
<evidence type="ECO:0000256" key="5">
    <source>
        <dbReference type="ARBA" id="ARBA00023136"/>
    </source>
</evidence>
<keyword evidence="9" id="KW-1185">Reference proteome</keyword>
<keyword evidence="3 7" id="KW-0812">Transmembrane</keyword>
<dbReference type="PANTHER" id="PTHR31123:SF4">
    <property type="entry name" value="PROTEIN ALCS"/>
    <property type="match status" value="1"/>
</dbReference>
<feature type="transmembrane region" description="Helical" evidence="7">
    <location>
        <begin position="66"/>
        <end position="85"/>
    </location>
</feature>
<feature type="transmembrane region" description="Helical" evidence="7">
    <location>
        <begin position="203"/>
        <end position="223"/>
    </location>
</feature>
<evidence type="ECO:0000313" key="9">
    <source>
        <dbReference type="Proteomes" id="UP001215712"/>
    </source>
</evidence>
<evidence type="ECO:0000256" key="1">
    <source>
        <dbReference type="ARBA" id="ARBA00004141"/>
    </source>
</evidence>
<dbReference type="GO" id="GO:0005886">
    <property type="term" value="C:plasma membrane"/>
    <property type="evidence" value="ECO:0007669"/>
    <property type="project" value="TreeGrafter"/>
</dbReference>
<evidence type="ECO:0000256" key="4">
    <source>
        <dbReference type="ARBA" id="ARBA00022989"/>
    </source>
</evidence>
<feature type="transmembrane region" description="Helical" evidence="7">
    <location>
        <begin position="129"/>
        <end position="150"/>
    </location>
</feature>
<evidence type="ECO:0000256" key="7">
    <source>
        <dbReference type="SAM" id="Phobius"/>
    </source>
</evidence>